<dbReference type="EMBL" id="PDCK01000041">
    <property type="protein sequence ID" value="PRQ45286.1"/>
    <property type="molecule type" value="Genomic_DNA"/>
</dbReference>
<keyword evidence="2" id="KW-1185">Reference proteome</keyword>
<evidence type="ECO:0000313" key="1">
    <source>
        <dbReference type="EMBL" id="PRQ45286.1"/>
    </source>
</evidence>
<comment type="caution">
    <text evidence="1">The sequence shown here is derived from an EMBL/GenBank/DDBJ whole genome shotgun (WGS) entry which is preliminary data.</text>
</comment>
<evidence type="ECO:0000313" key="2">
    <source>
        <dbReference type="Proteomes" id="UP000238479"/>
    </source>
</evidence>
<sequence length="109" mass="12510">MQLNFTDWLVHCASNLSPKLWATLVFSLWGIWRERNNRVWDNKSLEVNHVVVQLAVRFQEYQKYHGKGSGGGNRLVVPWKPPSAGWVKINIDGAFHKDTSLRGIGVIIR</sequence>
<dbReference type="AlphaFoldDB" id="A0A2P6RFS3"/>
<dbReference type="PANTHER" id="PTHR47074:SF48">
    <property type="entry name" value="POLYNUCLEOTIDYL TRANSFERASE, RIBONUCLEASE H-LIKE SUPERFAMILY PROTEIN"/>
    <property type="match status" value="1"/>
</dbReference>
<reference evidence="1 2" key="1">
    <citation type="journal article" date="2018" name="Nat. Genet.">
        <title>The Rosa genome provides new insights in the design of modern roses.</title>
        <authorList>
            <person name="Bendahmane M."/>
        </authorList>
    </citation>
    <scope>NUCLEOTIDE SEQUENCE [LARGE SCALE GENOMIC DNA]</scope>
    <source>
        <strain evidence="2">cv. Old Blush</strain>
    </source>
</reference>
<dbReference type="PANTHER" id="PTHR47074">
    <property type="entry name" value="BNAC02G40300D PROTEIN"/>
    <property type="match status" value="1"/>
</dbReference>
<gene>
    <name evidence="1" type="ORF">RchiOBHm_Chr3g0488511</name>
</gene>
<name>A0A2P6RFS3_ROSCH</name>
<organism evidence="1 2">
    <name type="scientific">Rosa chinensis</name>
    <name type="common">China rose</name>
    <dbReference type="NCBI Taxonomy" id="74649"/>
    <lineage>
        <taxon>Eukaryota</taxon>
        <taxon>Viridiplantae</taxon>
        <taxon>Streptophyta</taxon>
        <taxon>Embryophyta</taxon>
        <taxon>Tracheophyta</taxon>
        <taxon>Spermatophyta</taxon>
        <taxon>Magnoliopsida</taxon>
        <taxon>eudicotyledons</taxon>
        <taxon>Gunneridae</taxon>
        <taxon>Pentapetalae</taxon>
        <taxon>rosids</taxon>
        <taxon>fabids</taxon>
        <taxon>Rosales</taxon>
        <taxon>Rosaceae</taxon>
        <taxon>Rosoideae</taxon>
        <taxon>Rosoideae incertae sedis</taxon>
        <taxon>Rosa</taxon>
    </lineage>
</organism>
<accession>A0A2P6RFS3</accession>
<dbReference type="InterPro" id="IPR052929">
    <property type="entry name" value="RNase_H-like_EbsB-rel"/>
</dbReference>
<proteinExistence type="predicted"/>
<evidence type="ECO:0008006" key="3">
    <source>
        <dbReference type="Google" id="ProtNLM"/>
    </source>
</evidence>
<dbReference type="Proteomes" id="UP000238479">
    <property type="component" value="Chromosome 3"/>
</dbReference>
<protein>
    <recommendedName>
        <fullName evidence="3">RNase H type-1 domain-containing protein</fullName>
    </recommendedName>
</protein>
<dbReference type="Gramene" id="PRQ45286">
    <property type="protein sequence ID" value="PRQ45286"/>
    <property type="gene ID" value="RchiOBHm_Chr3g0488511"/>
</dbReference>